<keyword evidence="7" id="KW-1185">Reference proteome</keyword>
<organism evidence="6 7">
    <name type="scientific">Albidovulum sediminis</name>
    <dbReference type="NCBI Taxonomy" id="3066345"/>
    <lineage>
        <taxon>Bacteria</taxon>
        <taxon>Pseudomonadati</taxon>
        <taxon>Pseudomonadota</taxon>
        <taxon>Alphaproteobacteria</taxon>
        <taxon>Rhodobacterales</taxon>
        <taxon>Paracoccaceae</taxon>
        <taxon>Albidovulum</taxon>
    </lineage>
</organism>
<evidence type="ECO:0000256" key="4">
    <source>
        <dbReference type="SAM" id="MobiDB-lite"/>
    </source>
</evidence>
<dbReference type="SUPFAM" id="SSF46785">
    <property type="entry name" value="Winged helix' DNA-binding domain"/>
    <property type="match status" value="1"/>
</dbReference>
<dbReference type="Proteomes" id="UP001205601">
    <property type="component" value="Unassembled WGS sequence"/>
</dbReference>
<reference evidence="7" key="1">
    <citation type="submission" date="2023-07" db="EMBL/GenBank/DDBJ databases">
        <title>Defluviimonas sediminis sp. nov., isolated from mangrove sediment.</title>
        <authorList>
            <person name="Liu L."/>
            <person name="Li J."/>
            <person name="Huang Y."/>
            <person name="Pan J."/>
            <person name="Li M."/>
        </authorList>
    </citation>
    <scope>NUCLEOTIDE SEQUENCE [LARGE SCALE GENOMIC DNA]</scope>
    <source>
        <strain evidence="7">FT324</strain>
    </source>
</reference>
<gene>
    <name evidence="6" type="ORF">N5I32_02310</name>
</gene>
<evidence type="ECO:0000313" key="6">
    <source>
        <dbReference type="EMBL" id="MCT8328339.1"/>
    </source>
</evidence>
<dbReference type="EMBL" id="JAOCQF010000001">
    <property type="protein sequence ID" value="MCT8328339.1"/>
    <property type="molecule type" value="Genomic_DNA"/>
</dbReference>
<dbReference type="RefSeq" id="WP_261493773.1">
    <property type="nucleotide sequence ID" value="NZ_JAOCQF010000001.1"/>
</dbReference>
<proteinExistence type="predicted"/>
<dbReference type="PROSITE" id="PS50995">
    <property type="entry name" value="HTH_MARR_2"/>
    <property type="match status" value="1"/>
</dbReference>
<dbReference type="Pfam" id="PF12802">
    <property type="entry name" value="MarR_2"/>
    <property type="match status" value="1"/>
</dbReference>
<feature type="region of interest" description="Disordered" evidence="4">
    <location>
        <begin position="47"/>
        <end position="69"/>
    </location>
</feature>
<feature type="domain" description="HTH marR-type" evidence="5">
    <location>
        <begin position="1"/>
        <end position="109"/>
    </location>
</feature>
<sequence length="114" mass="12450">MELTSTEYDYLDVVAWHPEGLRLTDLAERMGVSKASASAMASKLEARGYLERTPDPEDKRASLIRPTPRTTALEGEENAIHARAAATLAAALSDEELARFEELFEKACQGLPSA</sequence>
<accession>A0ABT2NLB3</accession>
<evidence type="ECO:0000313" key="7">
    <source>
        <dbReference type="Proteomes" id="UP001205601"/>
    </source>
</evidence>
<dbReference type="InterPro" id="IPR036388">
    <property type="entry name" value="WH-like_DNA-bd_sf"/>
</dbReference>
<protein>
    <submittedName>
        <fullName evidence="6">MarR family transcriptional regulator</fullName>
    </submittedName>
</protein>
<dbReference type="InterPro" id="IPR036390">
    <property type="entry name" value="WH_DNA-bd_sf"/>
</dbReference>
<feature type="compositionally biased region" description="Basic and acidic residues" evidence="4">
    <location>
        <begin position="47"/>
        <end position="61"/>
    </location>
</feature>
<comment type="caution">
    <text evidence="6">The sequence shown here is derived from an EMBL/GenBank/DDBJ whole genome shotgun (WGS) entry which is preliminary data.</text>
</comment>
<evidence type="ECO:0000256" key="1">
    <source>
        <dbReference type="ARBA" id="ARBA00023015"/>
    </source>
</evidence>
<keyword evidence="3" id="KW-0804">Transcription</keyword>
<dbReference type="Gene3D" id="1.10.10.10">
    <property type="entry name" value="Winged helix-like DNA-binding domain superfamily/Winged helix DNA-binding domain"/>
    <property type="match status" value="1"/>
</dbReference>
<keyword evidence="1" id="KW-0805">Transcription regulation</keyword>
<evidence type="ECO:0000256" key="2">
    <source>
        <dbReference type="ARBA" id="ARBA00023125"/>
    </source>
</evidence>
<dbReference type="PANTHER" id="PTHR42756:SF1">
    <property type="entry name" value="TRANSCRIPTIONAL REPRESSOR OF EMRAB OPERON"/>
    <property type="match status" value="1"/>
</dbReference>
<keyword evidence="2" id="KW-0238">DNA-binding</keyword>
<name>A0ABT2NLB3_9RHOB</name>
<dbReference type="InterPro" id="IPR000835">
    <property type="entry name" value="HTH_MarR-typ"/>
</dbReference>
<evidence type="ECO:0000256" key="3">
    <source>
        <dbReference type="ARBA" id="ARBA00023163"/>
    </source>
</evidence>
<dbReference type="PANTHER" id="PTHR42756">
    <property type="entry name" value="TRANSCRIPTIONAL REGULATOR, MARR"/>
    <property type="match status" value="1"/>
</dbReference>
<dbReference type="SMART" id="SM00347">
    <property type="entry name" value="HTH_MARR"/>
    <property type="match status" value="1"/>
</dbReference>
<evidence type="ECO:0000259" key="5">
    <source>
        <dbReference type="PROSITE" id="PS50995"/>
    </source>
</evidence>
<dbReference type="PRINTS" id="PR00598">
    <property type="entry name" value="HTHMARR"/>
</dbReference>